<organism evidence="8 9">
    <name type="scientific">Rhodocytophaga aerolata</name>
    <dbReference type="NCBI Taxonomy" id="455078"/>
    <lineage>
        <taxon>Bacteria</taxon>
        <taxon>Pseudomonadati</taxon>
        <taxon>Bacteroidota</taxon>
        <taxon>Cytophagia</taxon>
        <taxon>Cytophagales</taxon>
        <taxon>Rhodocytophagaceae</taxon>
        <taxon>Rhodocytophaga</taxon>
    </lineage>
</organism>
<evidence type="ECO:0000256" key="2">
    <source>
        <dbReference type="ARBA" id="ARBA00022475"/>
    </source>
</evidence>
<comment type="subcellular location">
    <subcellularLocation>
        <location evidence="1">Cell membrane</location>
        <topology evidence="1">Multi-pass membrane protein</topology>
    </subcellularLocation>
</comment>
<dbReference type="NCBIfam" id="TIGR03954">
    <property type="entry name" value="integ_memb_HG"/>
    <property type="match status" value="1"/>
</dbReference>
<gene>
    <name evidence="8" type="ORF">Q0590_02780</name>
</gene>
<dbReference type="InterPro" id="IPR023845">
    <property type="entry name" value="DUF3817_TM"/>
</dbReference>
<feature type="transmembrane region" description="Helical" evidence="6">
    <location>
        <begin position="12"/>
        <end position="33"/>
    </location>
</feature>
<accession>A0ABT8QZ84</accession>
<dbReference type="PANTHER" id="PTHR40077:SF1">
    <property type="entry name" value="MEMBRANE PROTEIN"/>
    <property type="match status" value="1"/>
</dbReference>
<dbReference type="Pfam" id="PF12823">
    <property type="entry name" value="DUF3817"/>
    <property type="match status" value="1"/>
</dbReference>
<feature type="transmembrane region" description="Helical" evidence="6">
    <location>
        <begin position="75"/>
        <end position="93"/>
    </location>
</feature>
<evidence type="ECO:0000259" key="7">
    <source>
        <dbReference type="Pfam" id="PF12823"/>
    </source>
</evidence>
<dbReference type="Proteomes" id="UP001168528">
    <property type="component" value="Unassembled WGS sequence"/>
</dbReference>
<name>A0ABT8QZ84_9BACT</name>
<dbReference type="EMBL" id="JAUKPO010000001">
    <property type="protein sequence ID" value="MDO1445155.1"/>
    <property type="molecule type" value="Genomic_DNA"/>
</dbReference>
<evidence type="ECO:0000256" key="3">
    <source>
        <dbReference type="ARBA" id="ARBA00022692"/>
    </source>
</evidence>
<keyword evidence="4 6" id="KW-1133">Transmembrane helix</keyword>
<evidence type="ECO:0000313" key="8">
    <source>
        <dbReference type="EMBL" id="MDO1445155.1"/>
    </source>
</evidence>
<evidence type="ECO:0000256" key="6">
    <source>
        <dbReference type="SAM" id="Phobius"/>
    </source>
</evidence>
<keyword evidence="3 6" id="KW-0812">Transmembrane</keyword>
<sequence length="100" mass="11587">MIELLKTQLGRLRIIGFTEGISYLLLLGIAMPLKYLYQLPQMVRVTGMIHGVLFVLYVLYVILVAIELRWSFRKAILAFLASLIPFGTFWADIRLFRTTH</sequence>
<protein>
    <submittedName>
        <fullName evidence="8">DUF3817 domain-containing protein</fullName>
    </submittedName>
</protein>
<evidence type="ECO:0000256" key="5">
    <source>
        <dbReference type="ARBA" id="ARBA00023136"/>
    </source>
</evidence>
<keyword evidence="2" id="KW-1003">Cell membrane</keyword>
<evidence type="ECO:0000256" key="1">
    <source>
        <dbReference type="ARBA" id="ARBA00004651"/>
    </source>
</evidence>
<dbReference type="PANTHER" id="PTHR40077">
    <property type="entry name" value="MEMBRANE PROTEIN-RELATED"/>
    <property type="match status" value="1"/>
</dbReference>
<dbReference type="RefSeq" id="WP_302035949.1">
    <property type="nucleotide sequence ID" value="NZ_JAUKPO010000001.1"/>
</dbReference>
<feature type="domain" description="DUF3817" evidence="7">
    <location>
        <begin position="10"/>
        <end position="95"/>
    </location>
</feature>
<proteinExistence type="predicted"/>
<feature type="transmembrane region" description="Helical" evidence="6">
    <location>
        <begin position="45"/>
        <end position="68"/>
    </location>
</feature>
<evidence type="ECO:0000313" key="9">
    <source>
        <dbReference type="Proteomes" id="UP001168528"/>
    </source>
</evidence>
<evidence type="ECO:0000256" key="4">
    <source>
        <dbReference type="ARBA" id="ARBA00022989"/>
    </source>
</evidence>
<comment type="caution">
    <text evidence="8">The sequence shown here is derived from an EMBL/GenBank/DDBJ whole genome shotgun (WGS) entry which is preliminary data.</text>
</comment>
<keyword evidence="9" id="KW-1185">Reference proteome</keyword>
<reference evidence="8" key="1">
    <citation type="submission" date="2023-07" db="EMBL/GenBank/DDBJ databases">
        <title>The genome sequence of Rhodocytophaga aerolata KACC 12507.</title>
        <authorList>
            <person name="Zhang X."/>
        </authorList>
    </citation>
    <scope>NUCLEOTIDE SEQUENCE</scope>
    <source>
        <strain evidence="8">KACC 12507</strain>
    </source>
</reference>
<keyword evidence="5 6" id="KW-0472">Membrane</keyword>